<dbReference type="InterPro" id="IPR000595">
    <property type="entry name" value="cNMP-bd_dom"/>
</dbReference>
<organism evidence="2 3">
    <name type="scientific">Alkalispirochaeta americana</name>
    <dbReference type="NCBI Taxonomy" id="159291"/>
    <lineage>
        <taxon>Bacteria</taxon>
        <taxon>Pseudomonadati</taxon>
        <taxon>Spirochaetota</taxon>
        <taxon>Spirochaetia</taxon>
        <taxon>Spirochaetales</taxon>
        <taxon>Spirochaetaceae</taxon>
        <taxon>Alkalispirochaeta</taxon>
    </lineage>
</organism>
<dbReference type="CDD" id="cd00038">
    <property type="entry name" value="CAP_ED"/>
    <property type="match status" value="1"/>
</dbReference>
<reference evidence="2 3" key="1">
    <citation type="submission" date="2017-01" db="EMBL/GenBank/DDBJ databases">
        <authorList>
            <person name="Mah S.A."/>
            <person name="Swanson W.J."/>
            <person name="Moy G.W."/>
            <person name="Vacquier V.D."/>
        </authorList>
    </citation>
    <scope>NUCLEOTIDE SEQUENCE [LARGE SCALE GENOMIC DNA]</scope>
    <source>
        <strain evidence="2 3">ASpG1</strain>
    </source>
</reference>
<keyword evidence="2" id="KW-0418">Kinase</keyword>
<dbReference type="GO" id="GO:0016301">
    <property type="term" value="F:kinase activity"/>
    <property type="evidence" value="ECO:0007669"/>
    <property type="project" value="UniProtKB-KW"/>
</dbReference>
<evidence type="ECO:0000313" key="3">
    <source>
        <dbReference type="Proteomes" id="UP000186400"/>
    </source>
</evidence>
<dbReference type="Gene3D" id="2.60.120.10">
    <property type="entry name" value="Jelly Rolls"/>
    <property type="match status" value="1"/>
</dbReference>
<sequence length="424" mass="48465">MRRFPVISSDPALNDRIKRICSRFGQAFEPLFLTSSEEALEYIRYELPEFQVVHFSDPLIDGVALIQAITEDPWLHYGGVIGVYSRKDSSRVENLPRETNVVTMIRRGEFVETFFRVLYLLHKNRQILFQRDLQMDFIGTIHGNLEMDNDPYNARTYAALIANFLFNSNYIDLELRDRLHVTLFELIMNAIEHGNCGISYEEKNRHLHDQGDIIPLIRAKCKDPDIGRRRVGVSYTIGRESSSFTVSDEGEGFDWRTRFEDSQVNLDLHGHGIRMARHYFSGLSYNDPGTEVSFEVRHQKEANATPGLFSDERPITLEAGEAVFREGDDSNDLYYIVSGTLDILSKDQLVATLTPDDIFLGEMSFLLGNRRSATVVARTASTLIKVSKNTFVSGIRRQPHYGIFLARLLAQRLSRLNRQVALTG</sequence>
<keyword evidence="2" id="KW-0808">Transferase</keyword>
<dbReference type="Pfam" id="PF00027">
    <property type="entry name" value="cNMP_binding"/>
    <property type="match status" value="1"/>
</dbReference>
<dbReference type="Proteomes" id="UP000186400">
    <property type="component" value="Unassembled WGS sequence"/>
</dbReference>
<dbReference type="SUPFAM" id="SSF51206">
    <property type="entry name" value="cAMP-binding domain-like"/>
    <property type="match status" value="1"/>
</dbReference>
<dbReference type="EMBL" id="FTMS01000001">
    <property type="protein sequence ID" value="SIP89910.1"/>
    <property type="molecule type" value="Genomic_DNA"/>
</dbReference>
<gene>
    <name evidence="2" type="ORF">SAMN05920897_101192</name>
</gene>
<keyword evidence="3" id="KW-1185">Reference proteome</keyword>
<dbReference type="SMART" id="SM00100">
    <property type="entry name" value="cNMP"/>
    <property type="match status" value="1"/>
</dbReference>
<dbReference type="RefSeq" id="WP_076487418.1">
    <property type="nucleotide sequence ID" value="NZ_FTMS01000001.1"/>
</dbReference>
<name>A0A1N6NCW7_9SPIO</name>
<feature type="domain" description="Cyclic nucleotide-binding" evidence="1">
    <location>
        <begin position="317"/>
        <end position="391"/>
    </location>
</feature>
<dbReference type="InterPro" id="IPR050397">
    <property type="entry name" value="Env_Response_Regulators"/>
</dbReference>
<dbReference type="InterPro" id="IPR003594">
    <property type="entry name" value="HATPase_dom"/>
</dbReference>
<dbReference type="PANTHER" id="PTHR24567">
    <property type="entry name" value="CRP FAMILY TRANSCRIPTIONAL REGULATORY PROTEIN"/>
    <property type="match status" value="1"/>
</dbReference>
<dbReference type="InterPro" id="IPR014710">
    <property type="entry name" value="RmlC-like_jellyroll"/>
</dbReference>
<proteinExistence type="predicted"/>
<accession>A0A1N6NCW7</accession>
<dbReference type="Gene3D" id="3.30.565.10">
    <property type="entry name" value="Histidine kinase-like ATPase, C-terminal domain"/>
    <property type="match status" value="1"/>
</dbReference>
<dbReference type="InterPro" id="IPR036890">
    <property type="entry name" value="HATPase_C_sf"/>
</dbReference>
<dbReference type="PANTHER" id="PTHR24567:SF74">
    <property type="entry name" value="HTH-TYPE TRANSCRIPTIONAL REGULATOR ARCR"/>
    <property type="match status" value="1"/>
</dbReference>
<dbReference type="PROSITE" id="PS50042">
    <property type="entry name" value="CNMP_BINDING_3"/>
    <property type="match status" value="1"/>
</dbReference>
<evidence type="ECO:0000259" key="1">
    <source>
        <dbReference type="PROSITE" id="PS50042"/>
    </source>
</evidence>
<dbReference type="Pfam" id="PF13581">
    <property type="entry name" value="HATPase_c_2"/>
    <property type="match status" value="1"/>
</dbReference>
<dbReference type="AlphaFoldDB" id="A0A1N6NCW7"/>
<dbReference type="GO" id="GO:0005829">
    <property type="term" value="C:cytosol"/>
    <property type="evidence" value="ECO:0007669"/>
    <property type="project" value="TreeGrafter"/>
</dbReference>
<dbReference type="OrthoDB" id="5456285at2"/>
<dbReference type="InterPro" id="IPR018490">
    <property type="entry name" value="cNMP-bd_dom_sf"/>
</dbReference>
<evidence type="ECO:0000313" key="2">
    <source>
        <dbReference type="EMBL" id="SIP89910.1"/>
    </source>
</evidence>
<protein>
    <submittedName>
        <fullName evidence="2">Histidine kinase-like ATPase domain-containing protein</fullName>
    </submittedName>
</protein>
<dbReference type="SUPFAM" id="SSF55874">
    <property type="entry name" value="ATPase domain of HSP90 chaperone/DNA topoisomerase II/histidine kinase"/>
    <property type="match status" value="1"/>
</dbReference>
<dbReference type="STRING" id="159291.SAMN05920897_101192"/>
<dbReference type="GO" id="GO:0003700">
    <property type="term" value="F:DNA-binding transcription factor activity"/>
    <property type="evidence" value="ECO:0007669"/>
    <property type="project" value="TreeGrafter"/>
</dbReference>